<dbReference type="InterPro" id="IPR027417">
    <property type="entry name" value="P-loop_NTPase"/>
</dbReference>
<evidence type="ECO:0000313" key="3">
    <source>
        <dbReference type="EMBL" id="PTX50794.1"/>
    </source>
</evidence>
<dbReference type="GO" id="GO:0005737">
    <property type="term" value="C:cytoplasm"/>
    <property type="evidence" value="ECO:0007669"/>
    <property type="project" value="TreeGrafter"/>
</dbReference>
<dbReference type="SUPFAM" id="SSF52540">
    <property type="entry name" value="P-loop containing nucleoside triphosphate hydrolases"/>
    <property type="match status" value="1"/>
</dbReference>
<dbReference type="Gene3D" id="3.40.50.300">
    <property type="entry name" value="P-loop containing nucleotide triphosphate hydrolases"/>
    <property type="match status" value="1"/>
</dbReference>
<protein>
    <submittedName>
        <fullName evidence="3">Cell division protein ZapE</fullName>
    </submittedName>
</protein>
<dbReference type="PANTHER" id="PTHR12169:SF6">
    <property type="entry name" value="AFG1-LIKE ATPASE"/>
    <property type="match status" value="1"/>
</dbReference>
<evidence type="ECO:0000256" key="2">
    <source>
        <dbReference type="ARBA" id="ARBA00022840"/>
    </source>
</evidence>
<keyword evidence="1" id="KW-0547">Nucleotide-binding</keyword>
<organism evidence="3 4">
    <name type="scientific">Allosediminivita pacifica</name>
    <dbReference type="NCBI Taxonomy" id="1267769"/>
    <lineage>
        <taxon>Bacteria</taxon>
        <taxon>Pseudomonadati</taxon>
        <taxon>Pseudomonadota</taxon>
        <taxon>Alphaproteobacteria</taxon>
        <taxon>Rhodobacterales</taxon>
        <taxon>Paracoccaceae</taxon>
        <taxon>Allosediminivita</taxon>
    </lineage>
</organism>
<keyword evidence="2" id="KW-0067">ATP-binding</keyword>
<comment type="caution">
    <text evidence="3">The sequence shown here is derived from an EMBL/GenBank/DDBJ whole genome shotgun (WGS) entry which is preliminary data.</text>
</comment>
<dbReference type="Proteomes" id="UP000244069">
    <property type="component" value="Unassembled WGS sequence"/>
</dbReference>
<dbReference type="PANTHER" id="PTHR12169">
    <property type="entry name" value="ATPASE N2B"/>
    <property type="match status" value="1"/>
</dbReference>
<dbReference type="GO" id="GO:0051301">
    <property type="term" value="P:cell division"/>
    <property type="evidence" value="ECO:0007669"/>
    <property type="project" value="UniProtKB-KW"/>
</dbReference>
<dbReference type="InterPro" id="IPR005654">
    <property type="entry name" value="ATPase_AFG1-like"/>
</dbReference>
<dbReference type="GO" id="GO:0016887">
    <property type="term" value="F:ATP hydrolysis activity"/>
    <property type="evidence" value="ECO:0007669"/>
    <property type="project" value="InterPro"/>
</dbReference>
<dbReference type="Pfam" id="PF03969">
    <property type="entry name" value="AFG1_ATPase"/>
    <property type="match status" value="1"/>
</dbReference>
<dbReference type="AlphaFoldDB" id="A0A2T6B407"/>
<name>A0A2T6B407_9RHOB</name>
<dbReference type="GO" id="GO:0005524">
    <property type="term" value="F:ATP binding"/>
    <property type="evidence" value="ECO:0007669"/>
    <property type="project" value="UniProtKB-KW"/>
</dbReference>
<sequence>MFLGLAINDRDTARVAPRHCFRASVCTGMPSVSDLYEARLEEGRLTRDPAQEEALPEFERIRSELSKPRKKGLFRKAPEPPKGLYIWGGVGRGKSMLMDLFVESLKVPARRVHFHAFMQEVQGEIHKLREKGHEDPIKPVAKDVSDSIKVLAFDEMQITDIADAMIVGRFFERLFDAGCVVVTTSNRVPDDLYKDGLNRELFLPFIELIKERLVVHELASERDHRQDRLSGSQVYFAPANAEARADMDRIWQELTHGEEDTLTLRVKGREVTLPRYHNGVARASFYDLCGAALGPGDYLALAEAVRVLLLENIPRLGRSNFNEAKRFVTLVDALYEAKVRLIASAADEPESLYVEGRGAFEFERTASRLREMQSESWGVSSDGD</sequence>
<evidence type="ECO:0000256" key="1">
    <source>
        <dbReference type="ARBA" id="ARBA00022741"/>
    </source>
</evidence>
<reference evidence="3 4" key="1">
    <citation type="submission" date="2018-04" db="EMBL/GenBank/DDBJ databases">
        <title>Genomic Encyclopedia of Archaeal and Bacterial Type Strains, Phase II (KMG-II): from individual species to whole genera.</title>
        <authorList>
            <person name="Goeker M."/>
        </authorList>
    </citation>
    <scope>NUCLEOTIDE SEQUENCE [LARGE SCALE GENOMIC DNA]</scope>
    <source>
        <strain evidence="3 4">DSM 29329</strain>
    </source>
</reference>
<gene>
    <name evidence="3" type="ORF">C8N44_104152</name>
</gene>
<dbReference type="NCBIfam" id="NF040713">
    <property type="entry name" value="ZapE"/>
    <property type="match status" value="1"/>
</dbReference>
<accession>A0A2T6B407</accession>
<keyword evidence="3" id="KW-0132">Cell division</keyword>
<keyword evidence="3" id="KW-0131">Cell cycle</keyword>
<dbReference type="EMBL" id="QBKN01000004">
    <property type="protein sequence ID" value="PTX50794.1"/>
    <property type="molecule type" value="Genomic_DNA"/>
</dbReference>
<evidence type="ECO:0000313" key="4">
    <source>
        <dbReference type="Proteomes" id="UP000244069"/>
    </source>
</evidence>
<keyword evidence="4" id="KW-1185">Reference proteome</keyword>
<proteinExistence type="predicted"/>